<protein>
    <submittedName>
        <fullName evidence="1">Uncharacterized protein</fullName>
    </submittedName>
</protein>
<dbReference type="AlphaFoldDB" id="A0AAU7AUQ7"/>
<dbReference type="RefSeq" id="WP_354701926.1">
    <property type="nucleotide sequence ID" value="NZ_CP114014.1"/>
</dbReference>
<gene>
    <name evidence="1" type="ORF">DSM112329_02268</name>
</gene>
<dbReference type="KEGG" id="parq:DSM112329_02268"/>
<organism evidence="1">
    <name type="scientific">Paraconexibacter sp. AEG42_29</name>
    <dbReference type="NCBI Taxonomy" id="2997339"/>
    <lineage>
        <taxon>Bacteria</taxon>
        <taxon>Bacillati</taxon>
        <taxon>Actinomycetota</taxon>
        <taxon>Thermoleophilia</taxon>
        <taxon>Solirubrobacterales</taxon>
        <taxon>Paraconexibacteraceae</taxon>
        <taxon>Paraconexibacter</taxon>
    </lineage>
</organism>
<reference evidence="1" key="1">
    <citation type="submission" date="2022-12" db="EMBL/GenBank/DDBJ databases">
        <title>Paraconexibacter alkalitolerans sp. nov. and Baekduia alba sp. nov., isolated from soil and emended description of the genera Paraconexibacter (Chun et al., 2020) and Baekduia (An et al., 2020).</title>
        <authorList>
            <person name="Vieira S."/>
            <person name="Huber K.J."/>
            <person name="Geppert A."/>
            <person name="Wolf J."/>
            <person name="Neumann-Schaal M."/>
            <person name="Muesken M."/>
            <person name="Overmann J."/>
        </authorList>
    </citation>
    <scope>NUCLEOTIDE SEQUENCE</scope>
    <source>
        <strain evidence="1">AEG42_29</strain>
    </source>
</reference>
<accession>A0AAU7AUQ7</accession>
<dbReference type="EMBL" id="CP114014">
    <property type="protein sequence ID" value="XAY05418.1"/>
    <property type="molecule type" value="Genomic_DNA"/>
</dbReference>
<name>A0AAU7AUQ7_9ACTN</name>
<sequence length="207" mass="23839">MLLALSATLIVVFVLLWEVTWPQISEALARRRARRQLIPVDAFDPGRERRAEQRARQLLRSCVNEEEWAMYRDLGFIRVWGGLAEGPEPGVSEQTDGGAPYAYLVYPHKPIVAYLPQTRQLLNEYCVEFPDETRPYGSPRLPDSDDVLAKWMALTGDERRLIASSNMHLPGRQVDPKQARRDLWRLSEWERSRLARERRSAPSSPAT</sequence>
<evidence type="ECO:0000313" key="1">
    <source>
        <dbReference type="EMBL" id="XAY05418.1"/>
    </source>
</evidence>
<proteinExistence type="predicted"/>